<dbReference type="PANTHER" id="PTHR35011">
    <property type="entry name" value="2,3-DIKETO-L-GULONATE TRAP TRANSPORTER SMALL PERMEASE PROTEIN YIAM"/>
    <property type="match status" value="1"/>
</dbReference>
<evidence type="ECO:0000256" key="7">
    <source>
        <dbReference type="ARBA" id="ARBA00023136"/>
    </source>
</evidence>
<proteinExistence type="inferred from homology"/>
<evidence type="ECO:0000259" key="10">
    <source>
        <dbReference type="Pfam" id="PF04290"/>
    </source>
</evidence>
<feature type="transmembrane region" description="Helical" evidence="9">
    <location>
        <begin position="96"/>
        <end position="114"/>
    </location>
</feature>
<feature type="transmembrane region" description="Helical" evidence="9">
    <location>
        <begin position="56"/>
        <end position="75"/>
    </location>
</feature>
<dbReference type="EMBL" id="CP012365">
    <property type="protein sequence ID" value="AKX59899.1"/>
    <property type="molecule type" value="Genomic_DNA"/>
</dbReference>
<dbReference type="InterPro" id="IPR055348">
    <property type="entry name" value="DctQ"/>
</dbReference>
<evidence type="ECO:0000256" key="9">
    <source>
        <dbReference type="RuleBase" id="RU369079"/>
    </source>
</evidence>
<dbReference type="AlphaFoldDB" id="A0A0K1XF72"/>
<organism evidence="11 12">
    <name type="scientific">Thiopseudomonas alkaliphila</name>
    <dbReference type="NCBI Taxonomy" id="1697053"/>
    <lineage>
        <taxon>Bacteria</taxon>
        <taxon>Pseudomonadati</taxon>
        <taxon>Pseudomonadota</taxon>
        <taxon>Gammaproteobacteria</taxon>
        <taxon>Pseudomonadales</taxon>
        <taxon>Pseudomonadaceae</taxon>
        <taxon>Thiopseudomonas</taxon>
    </lineage>
</organism>
<evidence type="ECO:0000256" key="8">
    <source>
        <dbReference type="ARBA" id="ARBA00038436"/>
    </source>
</evidence>
<comment type="function">
    <text evidence="9">Part of the tripartite ATP-independent periplasmic (TRAP) transport system.</text>
</comment>
<reference evidence="11 12" key="1">
    <citation type="journal article" date="2015" name="Genome Announc.">
        <title>Genome Sequences of Oblitimonas alkaliphila gen. nov. sp. nov. (Proposed), a Novel Bacterium of the Pseudomonadaceae Family.</title>
        <authorList>
            <person name="Lauer A.C."/>
            <person name="Nicholson A.C."/>
            <person name="Humrighouse B.W."/>
            <person name="Emery B."/>
            <person name="Drobish A."/>
            <person name="Juieng P."/>
            <person name="Loparev V."/>
            <person name="McQuiston J.R."/>
        </authorList>
    </citation>
    <scope>NUCLEOTIDE SEQUENCE [LARGE SCALE GENOMIC DNA]</scope>
    <source>
        <strain evidence="11 12">E5571</strain>
    </source>
</reference>
<keyword evidence="6 9" id="KW-1133">Transmembrane helix</keyword>
<dbReference type="GO" id="GO:0015740">
    <property type="term" value="P:C4-dicarboxylate transport"/>
    <property type="evidence" value="ECO:0007669"/>
    <property type="project" value="TreeGrafter"/>
</dbReference>
<evidence type="ECO:0000256" key="3">
    <source>
        <dbReference type="ARBA" id="ARBA00022475"/>
    </source>
</evidence>
<dbReference type="GO" id="GO:0022857">
    <property type="term" value="F:transmembrane transporter activity"/>
    <property type="evidence" value="ECO:0007669"/>
    <property type="project" value="UniProtKB-UniRule"/>
</dbReference>
<comment type="subunit">
    <text evidence="9">The complex comprises the extracytoplasmic solute receptor protein and the two transmembrane proteins.</text>
</comment>
<name>A0A0K1XF72_9GAMM</name>
<comment type="similarity">
    <text evidence="8 9">Belongs to the TRAP transporter small permease family.</text>
</comment>
<keyword evidence="7 9" id="KW-0472">Membrane</keyword>
<keyword evidence="12" id="KW-1185">Reference proteome</keyword>
<accession>A0A0K1XF72</accession>
<dbReference type="PANTHER" id="PTHR35011:SF10">
    <property type="entry name" value="TRAP TRANSPORTER SMALL PERMEASE PROTEIN"/>
    <property type="match status" value="1"/>
</dbReference>
<evidence type="ECO:0000256" key="6">
    <source>
        <dbReference type="ARBA" id="ARBA00022989"/>
    </source>
</evidence>
<comment type="subcellular location">
    <subcellularLocation>
        <location evidence="1 9">Cell inner membrane</location>
        <topology evidence="1 9">Multi-pass membrane protein</topology>
    </subcellularLocation>
</comment>
<evidence type="ECO:0000256" key="5">
    <source>
        <dbReference type="ARBA" id="ARBA00022692"/>
    </source>
</evidence>
<dbReference type="Pfam" id="PF04290">
    <property type="entry name" value="DctQ"/>
    <property type="match status" value="1"/>
</dbReference>
<protein>
    <recommendedName>
        <fullName evidence="9">TRAP transporter small permease protein</fullName>
    </recommendedName>
</protein>
<evidence type="ECO:0000256" key="4">
    <source>
        <dbReference type="ARBA" id="ARBA00022519"/>
    </source>
</evidence>
<feature type="domain" description="Tripartite ATP-independent periplasmic transporters DctQ component" evidence="10">
    <location>
        <begin position="32"/>
        <end position="162"/>
    </location>
</feature>
<evidence type="ECO:0000313" key="11">
    <source>
        <dbReference type="EMBL" id="AKX59899.1"/>
    </source>
</evidence>
<dbReference type="STRING" id="1697053.AKN87_10505"/>
<sequence length="171" mass="18731">MPTNQPSSQSLVSTLSQAAAKLGAALFVLVAFAILYEVISRYLLGSPSIWVEELSLLAQVWATYLGMAYVLQSRAMLRIELVAERFGRLGRQISEWLGLLVMCACSVLIILLSVESLLESLAQQRASASLLVLPSWLVELSLPIGFSLLLVQALLHMLQLVKQPITAEPRP</sequence>
<keyword evidence="3" id="KW-1003">Cell membrane</keyword>
<evidence type="ECO:0000313" key="12">
    <source>
        <dbReference type="Proteomes" id="UP000063953"/>
    </source>
</evidence>
<evidence type="ECO:0000256" key="1">
    <source>
        <dbReference type="ARBA" id="ARBA00004429"/>
    </source>
</evidence>
<gene>
    <name evidence="11" type="ORF">AKN88_08135</name>
</gene>
<keyword evidence="2 9" id="KW-0813">Transport</keyword>
<feature type="transmembrane region" description="Helical" evidence="9">
    <location>
        <begin position="18"/>
        <end position="36"/>
    </location>
</feature>
<keyword evidence="5 9" id="KW-0812">Transmembrane</keyword>
<dbReference type="Proteomes" id="UP000063953">
    <property type="component" value="Chromosome"/>
</dbReference>
<dbReference type="InterPro" id="IPR007387">
    <property type="entry name" value="TRAP_DctQ"/>
</dbReference>
<dbReference type="RefSeq" id="WP_053101073.1">
    <property type="nucleotide sequence ID" value="NZ_CP012365.1"/>
</dbReference>
<dbReference type="GO" id="GO:0005886">
    <property type="term" value="C:plasma membrane"/>
    <property type="evidence" value="ECO:0007669"/>
    <property type="project" value="UniProtKB-SubCell"/>
</dbReference>
<feature type="transmembrane region" description="Helical" evidence="9">
    <location>
        <begin position="134"/>
        <end position="155"/>
    </location>
</feature>
<keyword evidence="4 9" id="KW-0997">Cell inner membrane</keyword>
<evidence type="ECO:0000256" key="2">
    <source>
        <dbReference type="ARBA" id="ARBA00022448"/>
    </source>
</evidence>